<dbReference type="EMBL" id="NIXT01000222">
    <property type="protein sequence ID" value="OXE33725.1"/>
    <property type="molecule type" value="Genomic_DNA"/>
</dbReference>
<proteinExistence type="predicted"/>
<dbReference type="RefSeq" id="WP_005477477.1">
    <property type="nucleotide sequence ID" value="NZ_CANUHY010000002.1"/>
</dbReference>
<dbReference type="AlphaFoldDB" id="A0A0L8RV90"/>
<comment type="caution">
    <text evidence="1">The sequence shown here is derived from an EMBL/GenBank/DDBJ whole genome shotgun (WGS) entry which is preliminary data.</text>
</comment>
<gene>
    <name evidence="1" type="ORF">CA163_06035</name>
</gene>
<dbReference type="Proteomes" id="UP000214596">
    <property type="component" value="Unassembled WGS sequence"/>
</dbReference>
<evidence type="ECO:0000313" key="1">
    <source>
        <dbReference type="EMBL" id="OXE33725.1"/>
    </source>
</evidence>
<accession>A0A0L8RV90</accession>
<dbReference type="OrthoDB" id="5889672at2"/>
<dbReference type="GeneID" id="1192417"/>
<protein>
    <submittedName>
        <fullName evidence="1">Uncharacterized protein</fullName>
    </submittedName>
</protein>
<reference evidence="1 2" key="1">
    <citation type="journal article" date="2017" name="Appl. Environ. Microbiol.">
        <title>Parallel evolution of two clades of a major Atlantic endemic Vibrio parahaemolyticus pathogen lineage by independent acquisition of related pathogenicity islands.</title>
        <authorList>
            <person name="Xu F."/>
            <person name="Gonzalez-Escalona N."/>
            <person name="Drees K.P."/>
            <person name="Sebra R.P."/>
            <person name="Cooper V.S."/>
            <person name="Jones S.H."/>
            <person name="Whistler C.A."/>
        </authorList>
    </citation>
    <scope>NUCLEOTIDE SEQUENCE [LARGE SCALE GENOMIC DNA]</scope>
    <source>
        <strain evidence="1 2">MAVP-3</strain>
    </source>
</reference>
<sequence length="144" mass="16634">MIIHETSQNLPKNNPLLLGTVSLSLFYFSYLADKLVEFGLLALTIVGFKLISTYFTHRAFNPKTLYIDASTSALKYSQGSTVYFRLPLDDIVRVQIQKESFSSQSLMIYTVNDSYQVPNSDNFDSLQLKYLMKKLEKRLDDQRR</sequence>
<organism evidence="1 2">
    <name type="scientific">Vibrio parahaemolyticus</name>
    <dbReference type="NCBI Taxonomy" id="670"/>
    <lineage>
        <taxon>Bacteria</taxon>
        <taxon>Pseudomonadati</taxon>
        <taxon>Pseudomonadota</taxon>
        <taxon>Gammaproteobacteria</taxon>
        <taxon>Vibrionales</taxon>
        <taxon>Vibrionaceae</taxon>
        <taxon>Vibrio</taxon>
    </lineage>
</organism>
<name>A0A0L8RV90_VIBPH</name>
<evidence type="ECO:0000313" key="2">
    <source>
        <dbReference type="Proteomes" id="UP000214596"/>
    </source>
</evidence>